<evidence type="ECO:0000256" key="7">
    <source>
        <dbReference type="ARBA" id="ARBA00022840"/>
    </source>
</evidence>
<evidence type="ECO:0000256" key="2">
    <source>
        <dbReference type="ARBA" id="ARBA00012438"/>
    </source>
</evidence>
<keyword evidence="8" id="KW-0902">Two-component regulatory system</keyword>
<dbReference type="CDD" id="cd17546">
    <property type="entry name" value="REC_hyHK_CKI1_RcsC-like"/>
    <property type="match status" value="1"/>
</dbReference>
<dbReference type="SUPFAM" id="SSF55874">
    <property type="entry name" value="ATPase domain of HSP90 chaperone/DNA topoisomerase II/histidine kinase"/>
    <property type="match status" value="1"/>
</dbReference>
<protein>
    <recommendedName>
        <fullName evidence="10">Sensory/regulatory protein RpfC</fullName>
        <ecNumber evidence="2">2.7.13.3</ecNumber>
    </recommendedName>
</protein>
<dbReference type="GO" id="GO:0000155">
    <property type="term" value="F:phosphorelay sensor kinase activity"/>
    <property type="evidence" value="ECO:0007669"/>
    <property type="project" value="InterPro"/>
</dbReference>
<dbReference type="GO" id="GO:0005524">
    <property type="term" value="F:ATP binding"/>
    <property type="evidence" value="ECO:0007669"/>
    <property type="project" value="UniProtKB-KW"/>
</dbReference>
<dbReference type="FunFam" id="1.10.287.130:FF:000002">
    <property type="entry name" value="Two-component osmosensing histidine kinase"/>
    <property type="match status" value="1"/>
</dbReference>
<feature type="transmembrane region" description="Helical" evidence="13">
    <location>
        <begin position="62"/>
        <end position="85"/>
    </location>
</feature>
<dbReference type="SMART" id="SM00387">
    <property type="entry name" value="HATPase_c"/>
    <property type="match status" value="1"/>
</dbReference>
<dbReference type="Gene3D" id="3.30.565.10">
    <property type="entry name" value="Histidine kinase-like ATPase, C-terminal domain"/>
    <property type="match status" value="1"/>
</dbReference>
<dbReference type="Gene3D" id="1.10.287.130">
    <property type="match status" value="1"/>
</dbReference>
<proteinExistence type="predicted"/>
<dbReference type="InterPro" id="IPR036097">
    <property type="entry name" value="HisK_dim/P_sf"/>
</dbReference>
<evidence type="ECO:0000256" key="6">
    <source>
        <dbReference type="ARBA" id="ARBA00022777"/>
    </source>
</evidence>
<evidence type="ECO:0000256" key="10">
    <source>
        <dbReference type="ARBA" id="ARBA00068150"/>
    </source>
</evidence>
<dbReference type="GO" id="GO:0005886">
    <property type="term" value="C:plasma membrane"/>
    <property type="evidence" value="ECO:0007669"/>
    <property type="project" value="UniProtKB-SubCell"/>
</dbReference>
<name>A0A558CTB0_9GAMM</name>
<dbReference type="InterPro" id="IPR036641">
    <property type="entry name" value="HPT_dom_sf"/>
</dbReference>
<dbReference type="Pfam" id="PF00072">
    <property type="entry name" value="Response_reg"/>
    <property type="match status" value="1"/>
</dbReference>
<dbReference type="InterPro" id="IPR003661">
    <property type="entry name" value="HisK_dim/P_dom"/>
</dbReference>
<keyword evidence="13" id="KW-1133">Transmembrane helix</keyword>
<feature type="domain" description="Histidine kinase" evidence="14">
    <location>
        <begin position="208"/>
        <end position="429"/>
    </location>
</feature>
<sequence>MNSNPISIYQSLEKRYCELAQRLSNRPDSEHEQAAVRIIIQVALFVYVLASGPSAGEAISDWYFVLTFISLFIVLSSTLFISILIWPDKSPLRRIIGIFADVSAFSFGLALTGQLGAPWYAVYLWVTFGNGFRYGEKYLYLSGALSVIGFSIVILLTPYWQQNLPLGIGLLVSLIVLPSYAAKITKRIHHERRRAEEAKQAKSEFLARMSHEIRTPLNGIIGTGELLKTSDLNPVEREYVDTIYTSGHTLLRLIEDILDISKIEAGKLEIEQTPFNLYALVNSTMKMLSPQVNSRKVRLYTHIDPNIPFRLIGDPLHLRQVLINLIGNAIKFTETGHIDLRCKKLTDDSQTVAVRVEVIDTGIGIPGEIQEKIFDKFTQADGSTTRRFGGTGLGTTIAKQLVELMGGEIGLNSTPGHGSTFWFEISFDIQEKIVSDNEMQLMQQCRVLRLAPTHEAEQSHAAHCLYGWGVQLKDAYADDVISQLKQAARKNTPYNLLLIDNLPYSTNIAALIEEVLREQKYHETSILLIEPNYTSSESSVPMAIAQRIYQLADPVDKIQLFNILHASQTVALETKQSRGESNYVLDALDAQAPHRSLEILMAEDNAINRLVLSRMLEQAGHSHQQVEDGQELLDALETRSYDLVIVDMQMPQLGGLEAFKIYQFAHPDNTTPFIILTANATIESRRACEEAGIKWFLTKPVSAEKLYQVIQLAVKDAPTDQYLENSNKSDETDQEDSILNHETINELITLAPNQAFLINLLTKMQQDGSQLIDEMSAAVLANNPDQFSAHAHALKGSAANLGLTQLQAQALTAERLSESQLADHGMPQVESIRTAFNQGIKELSSLFANPQMPAQS</sequence>
<dbReference type="InterPro" id="IPR003594">
    <property type="entry name" value="HATPase_dom"/>
</dbReference>
<evidence type="ECO:0000256" key="1">
    <source>
        <dbReference type="ARBA" id="ARBA00000085"/>
    </source>
</evidence>
<evidence type="ECO:0000256" key="9">
    <source>
        <dbReference type="ARBA" id="ARBA00064003"/>
    </source>
</evidence>
<evidence type="ECO:0000256" key="13">
    <source>
        <dbReference type="SAM" id="Phobius"/>
    </source>
</evidence>
<dbReference type="PANTHER" id="PTHR45339">
    <property type="entry name" value="HYBRID SIGNAL TRANSDUCTION HISTIDINE KINASE J"/>
    <property type="match status" value="1"/>
</dbReference>
<evidence type="ECO:0000313" key="17">
    <source>
        <dbReference type="EMBL" id="TVT52011.1"/>
    </source>
</evidence>
<dbReference type="InterPro" id="IPR004358">
    <property type="entry name" value="Sig_transdc_His_kin-like_C"/>
</dbReference>
<dbReference type="InterPro" id="IPR008207">
    <property type="entry name" value="Sig_transdc_His_kin_Hpt_dom"/>
</dbReference>
<dbReference type="PROSITE" id="PS50894">
    <property type="entry name" value="HPT"/>
    <property type="match status" value="1"/>
</dbReference>
<comment type="subunit">
    <text evidence="9">At low DSF concentrations, interacts with RpfF.</text>
</comment>
<dbReference type="CDD" id="cd16922">
    <property type="entry name" value="HATPase_EvgS-ArcB-TorS-like"/>
    <property type="match status" value="1"/>
</dbReference>
<dbReference type="CDD" id="cd00088">
    <property type="entry name" value="HPT"/>
    <property type="match status" value="1"/>
</dbReference>
<evidence type="ECO:0000256" key="5">
    <source>
        <dbReference type="ARBA" id="ARBA00022741"/>
    </source>
</evidence>
<dbReference type="InterPro" id="IPR036890">
    <property type="entry name" value="HATPase_C_sf"/>
</dbReference>
<gene>
    <name evidence="17" type="ORF">FHK82_14440</name>
</gene>
<keyword evidence="13" id="KW-0812">Transmembrane</keyword>
<feature type="transmembrane region" description="Helical" evidence="13">
    <location>
        <begin position="105"/>
        <end position="126"/>
    </location>
</feature>
<evidence type="ECO:0000256" key="11">
    <source>
        <dbReference type="PROSITE-ProRule" id="PRU00110"/>
    </source>
</evidence>
<dbReference type="CDD" id="cd00082">
    <property type="entry name" value="HisKA"/>
    <property type="match status" value="1"/>
</dbReference>
<keyword evidence="3 12" id="KW-0597">Phosphoprotein</keyword>
<dbReference type="SUPFAM" id="SSF47384">
    <property type="entry name" value="Homodimeric domain of signal transducing histidine kinase"/>
    <property type="match status" value="1"/>
</dbReference>
<dbReference type="SMART" id="SM00448">
    <property type="entry name" value="REC"/>
    <property type="match status" value="1"/>
</dbReference>
<dbReference type="PROSITE" id="PS50109">
    <property type="entry name" value="HIS_KIN"/>
    <property type="match status" value="1"/>
</dbReference>
<dbReference type="SUPFAM" id="SSF52172">
    <property type="entry name" value="CheY-like"/>
    <property type="match status" value="1"/>
</dbReference>
<dbReference type="InterPro" id="IPR005467">
    <property type="entry name" value="His_kinase_dom"/>
</dbReference>
<dbReference type="InterPro" id="IPR001789">
    <property type="entry name" value="Sig_transdc_resp-reg_receiver"/>
</dbReference>
<dbReference type="Gene3D" id="3.40.50.2300">
    <property type="match status" value="1"/>
</dbReference>
<feature type="transmembrane region" description="Helical" evidence="13">
    <location>
        <begin position="138"/>
        <end position="160"/>
    </location>
</feature>
<dbReference type="SUPFAM" id="SSF47226">
    <property type="entry name" value="Histidine-containing phosphotransfer domain, HPT domain"/>
    <property type="match status" value="1"/>
</dbReference>
<organism evidence="17 18">
    <name type="scientific">Sedimenticola thiotaurini</name>
    <dbReference type="NCBI Taxonomy" id="1543721"/>
    <lineage>
        <taxon>Bacteria</taxon>
        <taxon>Pseudomonadati</taxon>
        <taxon>Pseudomonadota</taxon>
        <taxon>Gammaproteobacteria</taxon>
        <taxon>Chromatiales</taxon>
        <taxon>Sedimenticolaceae</taxon>
        <taxon>Sedimenticola</taxon>
    </lineage>
</organism>
<reference evidence="17 18" key="1">
    <citation type="submission" date="2019-07" db="EMBL/GenBank/DDBJ databases">
        <title>The pathways for chlorine oxyanion respiration interact through the shared metabolite chlorate.</title>
        <authorList>
            <person name="Barnum T.P."/>
            <person name="Cheng Y."/>
            <person name="Hill K.A."/>
            <person name="Lucas L.N."/>
            <person name="Carlson H.K."/>
            <person name="Coates J.D."/>
        </authorList>
    </citation>
    <scope>NUCLEOTIDE SEQUENCE [LARGE SCALE GENOMIC DNA]</scope>
    <source>
        <strain evidence="17">BK-3</strain>
    </source>
</reference>
<keyword evidence="7" id="KW-0067">ATP-binding</keyword>
<dbReference type="Pfam" id="PF02518">
    <property type="entry name" value="HATPase_c"/>
    <property type="match status" value="1"/>
</dbReference>
<dbReference type="SMART" id="SM00388">
    <property type="entry name" value="HisKA"/>
    <property type="match status" value="1"/>
</dbReference>
<dbReference type="Pfam" id="PF00512">
    <property type="entry name" value="HisKA"/>
    <property type="match status" value="1"/>
</dbReference>
<keyword evidence="6" id="KW-0418">Kinase</keyword>
<evidence type="ECO:0000256" key="3">
    <source>
        <dbReference type="ARBA" id="ARBA00022553"/>
    </source>
</evidence>
<keyword evidence="5" id="KW-0547">Nucleotide-binding</keyword>
<dbReference type="Gene3D" id="1.20.120.160">
    <property type="entry name" value="HPT domain"/>
    <property type="match status" value="1"/>
</dbReference>
<dbReference type="AlphaFoldDB" id="A0A558CTB0"/>
<comment type="catalytic activity">
    <reaction evidence="1">
        <text>ATP + protein L-histidine = ADP + protein N-phospho-L-histidine.</text>
        <dbReference type="EC" id="2.7.13.3"/>
    </reaction>
</comment>
<evidence type="ECO:0000256" key="8">
    <source>
        <dbReference type="ARBA" id="ARBA00023012"/>
    </source>
</evidence>
<evidence type="ECO:0000256" key="12">
    <source>
        <dbReference type="PROSITE-ProRule" id="PRU00169"/>
    </source>
</evidence>
<feature type="modified residue" description="Phosphohistidine" evidence="11">
    <location>
        <position position="792"/>
    </location>
</feature>
<keyword evidence="13" id="KW-0472">Membrane</keyword>
<feature type="domain" description="Response regulatory" evidence="15">
    <location>
        <begin position="598"/>
        <end position="714"/>
    </location>
</feature>
<evidence type="ECO:0000313" key="18">
    <source>
        <dbReference type="Proteomes" id="UP000317355"/>
    </source>
</evidence>
<dbReference type="PANTHER" id="PTHR45339:SF5">
    <property type="entry name" value="HISTIDINE KINASE"/>
    <property type="match status" value="1"/>
</dbReference>
<dbReference type="EMBL" id="VMRY01000078">
    <property type="protein sequence ID" value="TVT52011.1"/>
    <property type="molecule type" value="Genomic_DNA"/>
</dbReference>
<feature type="domain" description="HPt" evidence="16">
    <location>
        <begin position="753"/>
        <end position="846"/>
    </location>
</feature>
<feature type="transmembrane region" description="Helical" evidence="13">
    <location>
        <begin position="34"/>
        <end position="50"/>
    </location>
</feature>
<keyword evidence="4" id="KW-0808">Transferase</keyword>
<dbReference type="FunFam" id="3.30.565.10:FF:000010">
    <property type="entry name" value="Sensor histidine kinase RcsC"/>
    <property type="match status" value="1"/>
</dbReference>
<comment type="caution">
    <text evidence="17">The sequence shown here is derived from an EMBL/GenBank/DDBJ whole genome shotgun (WGS) entry which is preliminary data.</text>
</comment>
<dbReference type="Pfam" id="PF01627">
    <property type="entry name" value="Hpt"/>
    <property type="match status" value="1"/>
</dbReference>
<evidence type="ECO:0000259" key="15">
    <source>
        <dbReference type="PROSITE" id="PS50110"/>
    </source>
</evidence>
<dbReference type="Proteomes" id="UP000317355">
    <property type="component" value="Unassembled WGS sequence"/>
</dbReference>
<evidence type="ECO:0000256" key="4">
    <source>
        <dbReference type="ARBA" id="ARBA00022679"/>
    </source>
</evidence>
<accession>A0A558CTB0</accession>
<dbReference type="EC" id="2.7.13.3" evidence="2"/>
<dbReference type="PROSITE" id="PS50110">
    <property type="entry name" value="RESPONSE_REGULATORY"/>
    <property type="match status" value="1"/>
</dbReference>
<feature type="modified residue" description="4-aspartylphosphate" evidence="12">
    <location>
        <position position="647"/>
    </location>
</feature>
<evidence type="ECO:0000259" key="16">
    <source>
        <dbReference type="PROSITE" id="PS50894"/>
    </source>
</evidence>
<evidence type="ECO:0000259" key="14">
    <source>
        <dbReference type="PROSITE" id="PS50109"/>
    </source>
</evidence>
<dbReference type="InterPro" id="IPR011006">
    <property type="entry name" value="CheY-like_superfamily"/>
</dbReference>
<dbReference type="PRINTS" id="PR00344">
    <property type="entry name" value="BCTRLSENSOR"/>
</dbReference>